<reference evidence="11 12" key="1">
    <citation type="submission" date="2019-03" db="EMBL/GenBank/DDBJ databases">
        <title>Genomic Encyclopedia of Type Strains, Phase III (KMG-III): the genomes of soil and plant-associated and newly described type strains.</title>
        <authorList>
            <person name="Whitman W."/>
        </authorList>
    </citation>
    <scope>NUCLEOTIDE SEQUENCE [LARGE SCALE GENOMIC DNA]</scope>
    <source>
        <strain evidence="11 12">CECT 7378</strain>
    </source>
</reference>
<dbReference type="GO" id="GO:0000455">
    <property type="term" value="P:enzyme-directed rRNA pseudouridine synthesis"/>
    <property type="evidence" value="ECO:0007669"/>
    <property type="project" value="UniProtKB-ARBA"/>
</dbReference>
<dbReference type="PROSITE" id="PS50889">
    <property type="entry name" value="S4"/>
    <property type="match status" value="1"/>
</dbReference>
<comment type="catalytic activity">
    <reaction evidence="9">
        <text>a uridine in RNA = a pseudouridine in RNA</text>
        <dbReference type="Rhea" id="RHEA:48348"/>
        <dbReference type="Rhea" id="RHEA-COMP:12068"/>
        <dbReference type="Rhea" id="RHEA-COMP:12069"/>
        <dbReference type="ChEBI" id="CHEBI:65314"/>
        <dbReference type="ChEBI" id="CHEBI:65315"/>
    </reaction>
</comment>
<feature type="active site" evidence="7">
    <location>
        <position position="151"/>
    </location>
</feature>
<evidence type="ECO:0000256" key="1">
    <source>
        <dbReference type="ARBA" id="ARBA00000381"/>
    </source>
</evidence>
<dbReference type="GO" id="GO:0160141">
    <property type="term" value="F:23S rRNA pseudouridine(955/2504/2580) synthase activity"/>
    <property type="evidence" value="ECO:0007669"/>
    <property type="project" value="UniProtKB-EC"/>
</dbReference>
<dbReference type="InterPro" id="IPR006224">
    <property type="entry name" value="PsdUridine_synth_RluA-like_CS"/>
</dbReference>
<dbReference type="OrthoDB" id="9807829at2"/>
<dbReference type="EMBL" id="SNXC01000013">
    <property type="protein sequence ID" value="TDO96885.1"/>
    <property type="molecule type" value="Genomic_DNA"/>
</dbReference>
<dbReference type="SUPFAM" id="SSF55174">
    <property type="entry name" value="Alpha-L RNA-binding motif"/>
    <property type="match status" value="1"/>
</dbReference>
<dbReference type="Gene3D" id="3.10.290.10">
    <property type="entry name" value="RNA-binding S4 domain"/>
    <property type="match status" value="1"/>
</dbReference>
<dbReference type="InterPro" id="IPR006145">
    <property type="entry name" value="PsdUridine_synth_RsuA/RluA"/>
</dbReference>
<dbReference type="Gene3D" id="3.30.2350.10">
    <property type="entry name" value="Pseudouridine synthase"/>
    <property type="match status" value="1"/>
</dbReference>
<dbReference type="RefSeq" id="WP_133504379.1">
    <property type="nucleotide sequence ID" value="NZ_SNXC01000013.1"/>
</dbReference>
<comment type="similarity">
    <text evidence="3 9">Belongs to the pseudouridine synthase RluA family.</text>
</comment>
<dbReference type="SUPFAM" id="SSF55120">
    <property type="entry name" value="Pseudouridine synthase"/>
    <property type="match status" value="1"/>
</dbReference>
<dbReference type="InterPro" id="IPR020103">
    <property type="entry name" value="PsdUridine_synth_cat_dom_sf"/>
</dbReference>
<dbReference type="CDD" id="cd02869">
    <property type="entry name" value="PseudoU_synth_RluA_like"/>
    <property type="match status" value="1"/>
</dbReference>
<evidence type="ECO:0000256" key="8">
    <source>
        <dbReference type="PROSITE-ProRule" id="PRU00182"/>
    </source>
</evidence>
<evidence type="ECO:0000256" key="4">
    <source>
        <dbReference type="ARBA" id="ARBA00022552"/>
    </source>
</evidence>
<dbReference type="CDD" id="cd00165">
    <property type="entry name" value="S4"/>
    <property type="match status" value="1"/>
</dbReference>
<dbReference type="InterPro" id="IPR002942">
    <property type="entry name" value="S4_RNA-bd"/>
</dbReference>
<name>A0A4R6M7L7_9GAMM</name>
<accession>A0A4R6M7L7</accession>
<dbReference type="NCBIfam" id="TIGR00005">
    <property type="entry name" value="rluA_subfam"/>
    <property type="match status" value="1"/>
</dbReference>
<keyword evidence="12" id="KW-1185">Reference proteome</keyword>
<evidence type="ECO:0000256" key="6">
    <source>
        <dbReference type="ARBA" id="ARBA00023235"/>
    </source>
</evidence>
<comment type="function">
    <text evidence="2">Responsible for synthesis of pseudouridine from uracil at positions 955, 2504 and 2580 in 23S ribosomal RNA.</text>
</comment>
<dbReference type="PROSITE" id="PS01129">
    <property type="entry name" value="PSI_RLU"/>
    <property type="match status" value="1"/>
</dbReference>
<dbReference type="GO" id="GO:0003723">
    <property type="term" value="F:RNA binding"/>
    <property type="evidence" value="ECO:0007669"/>
    <property type="project" value="UniProtKB-KW"/>
</dbReference>
<keyword evidence="4" id="KW-0698">rRNA processing</keyword>
<evidence type="ECO:0000256" key="9">
    <source>
        <dbReference type="RuleBase" id="RU362028"/>
    </source>
</evidence>
<evidence type="ECO:0000256" key="2">
    <source>
        <dbReference type="ARBA" id="ARBA00002876"/>
    </source>
</evidence>
<dbReference type="Proteomes" id="UP000294656">
    <property type="component" value="Unassembled WGS sequence"/>
</dbReference>
<evidence type="ECO:0000313" key="11">
    <source>
        <dbReference type="EMBL" id="TDO96885.1"/>
    </source>
</evidence>
<dbReference type="EC" id="5.4.99.-" evidence="9"/>
<dbReference type="Pfam" id="PF00849">
    <property type="entry name" value="PseudoU_synth_2"/>
    <property type="match status" value="1"/>
</dbReference>
<evidence type="ECO:0000256" key="7">
    <source>
        <dbReference type="PIRSR" id="PIRSR606225-1"/>
    </source>
</evidence>
<protein>
    <recommendedName>
        <fullName evidence="9">Pseudouridine synthase</fullName>
        <ecNumber evidence="9">5.4.99.-</ecNumber>
    </recommendedName>
</protein>
<dbReference type="PANTHER" id="PTHR21600:SF92">
    <property type="entry name" value="RIBOSOMAL LARGE SUBUNIT PSEUDOURIDINE SYNTHASE C"/>
    <property type="match status" value="1"/>
</dbReference>
<evidence type="ECO:0000259" key="10">
    <source>
        <dbReference type="SMART" id="SM00363"/>
    </source>
</evidence>
<evidence type="ECO:0000256" key="5">
    <source>
        <dbReference type="ARBA" id="ARBA00022884"/>
    </source>
</evidence>
<sequence>MDNKGKVISEPTKSKVRFVDIDENNHGQRVDNFLITELRGLPKGKIYNLLRKGEIRVNKKRTKPDYRLQSGDIVRIAPLMLPEKAEKPPVAEGLKAEIESRIVYEDKGLLVVNKPSGLAVHGGSGLSFGLVEVIRQMRPLEKFVELVHRLDRDTSGLIMIAKRRTVLKVLHEALREKSGVQKTYLALVHGSWSKRKQKVDAPLMKNELKSGERVVRVHPDGKESLTRFNLVRQFEGYSLVQCEPVTGRTHQIRVHTQFAGHSIVGDEKYTSSELNKKTKELGFKRLCLHATRLEIDYEGKKLVLEAPLDREWKTLMSEVLDSTY</sequence>
<keyword evidence="6 9" id="KW-0413">Isomerase</keyword>
<gene>
    <name evidence="11" type="ORF">DFP79_2654</name>
</gene>
<feature type="domain" description="RNA-binding S4" evidence="10">
    <location>
        <begin position="28"/>
        <end position="88"/>
    </location>
</feature>
<dbReference type="PANTHER" id="PTHR21600">
    <property type="entry name" value="MITOCHONDRIAL RNA PSEUDOURIDINE SYNTHASE"/>
    <property type="match status" value="1"/>
</dbReference>
<proteinExistence type="inferred from homology"/>
<organism evidence="11 12">
    <name type="scientific">Marinomonas balearica</name>
    <dbReference type="NCBI Taxonomy" id="491947"/>
    <lineage>
        <taxon>Bacteria</taxon>
        <taxon>Pseudomonadati</taxon>
        <taxon>Pseudomonadota</taxon>
        <taxon>Gammaproteobacteria</taxon>
        <taxon>Oceanospirillales</taxon>
        <taxon>Oceanospirillaceae</taxon>
        <taxon>Marinomonas</taxon>
    </lineage>
</organism>
<dbReference type="SMART" id="SM00363">
    <property type="entry name" value="S4"/>
    <property type="match status" value="1"/>
</dbReference>
<comment type="catalytic activity">
    <reaction evidence="1">
        <text>uridine(955/2504/2580) in 23S rRNA = pseudouridine(955/2504/2580) in 23S rRNA</text>
        <dbReference type="Rhea" id="RHEA:42528"/>
        <dbReference type="Rhea" id="RHEA-COMP:10099"/>
        <dbReference type="Rhea" id="RHEA-COMP:10100"/>
        <dbReference type="ChEBI" id="CHEBI:65314"/>
        <dbReference type="ChEBI" id="CHEBI:65315"/>
        <dbReference type="EC" id="5.4.99.24"/>
    </reaction>
</comment>
<comment type="caution">
    <text evidence="11">The sequence shown here is derived from an EMBL/GenBank/DDBJ whole genome shotgun (WGS) entry which is preliminary data.</text>
</comment>
<keyword evidence="5 8" id="KW-0694">RNA-binding</keyword>
<dbReference type="NCBIfam" id="NF008249">
    <property type="entry name" value="PRK11025.1"/>
    <property type="match status" value="1"/>
</dbReference>
<dbReference type="InterPro" id="IPR006225">
    <property type="entry name" value="PsdUridine_synth_RluC/D"/>
</dbReference>
<dbReference type="InterPro" id="IPR050188">
    <property type="entry name" value="RluA_PseudoU_synthase"/>
</dbReference>
<dbReference type="InterPro" id="IPR036986">
    <property type="entry name" value="S4_RNA-bd_sf"/>
</dbReference>
<dbReference type="Pfam" id="PF01479">
    <property type="entry name" value="S4"/>
    <property type="match status" value="1"/>
</dbReference>
<evidence type="ECO:0000313" key="12">
    <source>
        <dbReference type="Proteomes" id="UP000294656"/>
    </source>
</evidence>
<evidence type="ECO:0000256" key="3">
    <source>
        <dbReference type="ARBA" id="ARBA00010876"/>
    </source>
</evidence>
<dbReference type="AlphaFoldDB" id="A0A4R6M7L7"/>